<sequence>MSGRFVRASKYPPPCAGHVFGKSTRKEFCYDNLRISRNAWDTNLIKANPEYLSVNWEASGGGAFAVIPLNEKGKVPELIPLFRGHTSAVLDTDWNPFNDRIIASASDDGKVMIWEVPRDFTLFTDAEEPADVSPVAKFGGHSRKVGQVLFNPAAENILASASGDLTIKLWDVNAGVAPLSLKHPDIVQSLSWNASGSMLVTTSRDKKVRVWDARQQRAASEHSGHEGAKNSRVVWLGEQNRFATTGFSKMSDRQLALWEPGNNSPIGGFHTLDSISGVCMPFWDDSCHCLYLAGKGDGNIRYFEYENDKFEFLSEYKSGDPQRGIAFLPKRGVNVHENEVMRGFKTVNDSYIEPISFTVPRRAETFQSDIFPPAVGSKPAMSTEEWFGGKESLPPKINFEDIYEGNAPSEVPSDFKPAPAPAPAPAAKPAPKKEPEPAPAPAARSPPPSMRDQGQSIAAMASKYEDDEAANDDDETSSFEEISRPVQRKPASPTKTTSAPLPKPAAFASSALKSPTVTSPSMPSPVAAAAPSSSSSSNNNNISTPAGVQNTLVEIKQLLETQNKMISSQGQQIVVLTGEVDGLKKRVGSGNQDQSERIRQLELELESLRP</sequence>
<dbReference type="SMART" id="SM01167">
    <property type="entry name" value="DUF1900"/>
    <property type="match status" value="1"/>
</dbReference>
<feature type="region of interest" description="Disordered" evidence="6">
    <location>
        <begin position="585"/>
        <end position="610"/>
    </location>
</feature>
<dbReference type="Pfam" id="PF00400">
    <property type="entry name" value="WD40"/>
    <property type="match status" value="3"/>
</dbReference>
<dbReference type="InterPro" id="IPR019775">
    <property type="entry name" value="WD40_repeat_CS"/>
</dbReference>
<feature type="compositionally biased region" description="Basic and acidic residues" evidence="6">
    <location>
        <begin position="594"/>
        <end position="610"/>
    </location>
</feature>
<evidence type="ECO:0000256" key="2">
    <source>
        <dbReference type="ARBA" id="ARBA00022574"/>
    </source>
</evidence>
<evidence type="ECO:0000256" key="6">
    <source>
        <dbReference type="SAM" id="MobiDB-lite"/>
    </source>
</evidence>
<feature type="compositionally biased region" description="Acidic residues" evidence="6">
    <location>
        <begin position="465"/>
        <end position="478"/>
    </location>
</feature>
<feature type="compositionally biased region" description="Low complexity" evidence="6">
    <location>
        <begin position="514"/>
        <end position="545"/>
    </location>
</feature>
<evidence type="ECO:0000256" key="5">
    <source>
        <dbReference type="RuleBase" id="RU280818"/>
    </source>
</evidence>
<dbReference type="SMART" id="SM00320">
    <property type="entry name" value="WD40"/>
    <property type="match status" value="3"/>
</dbReference>
<dbReference type="PANTHER" id="PTHR10856">
    <property type="entry name" value="CORONIN"/>
    <property type="match status" value="1"/>
</dbReference>
<feature type="compositionally biased region" description="Pro residues" evidence="6">
    <location>
        <begin position="418"/>
        <end position="428"/>
    </location>
</feature>
<comment type="caution">
    <text evidence="8">The sequence shown here is derived from an EMBL/GenBank/DDBJ whole genome shotgun (WGS) entry which is preliminary data.</text>
</comment>
<keyword evidence="2 4" id="KW-0853">WD repeat</keyword>
<dbReference type="InterPro" id="IPR020472">
    <property type="entry name" value="WD40_PAC1"/>
</dbReference>
<dbReference type="PROSITE" id="PS50082">
    <property type="entry name" value="WD_REPEATS_2"/>
    <property type="match status" value="3"/>
</dbReference>
<feature type="repeat" description="WD" evidence="4">
    <location>
        <begin position="82"/>
        <end position="124"/>
    </location>
</feature>
<evidence type="ECO:0000256" key="4">
    <source>
        <dbReference type="PROSITE-ProRule" id="PRU00221"/>
    </source>
</evidence>
<dbReference type="PRINTS" id="PR00320">
    <property type="entry name" value="GPROTEINBRPT"/>
</dbReference>
<evidence type="ECO:0000259" key="7">
    <source>
        <dbReference type="SMART" id="SM01166"/>
    </source>
</evidence>
<organism evidence="8 9">
    <name type="scientific">Apiospora saccharicola</name>
    <dbReference type="NCBI Taxonomy" id="335842"/>
    <lineage>
        <taxon>Eukaryota</taxon>
        <taxon>Fungi</taxon>
        <taxon>Dikarya</taxon>
        <taxon>Ascomycota</taxon>
        <taxon>Pezizomycotina</taxon>
        <taxon>Sordariomycetes</taxon>
        <taxon>Xylariomycetidae</taxon>
        <taxon>Amphisphaeriales</taxon>
        <taxon>Apiosporaceae</taxon>
        <taxon>Apiospora</taxon>
    </lineage>
</organism>
<feature type="region of interest" description="Disordered" evidence="6">
    <location>
        <begin position="403"/>
        <end position="545"/>
    </location>
</feature>
<reference evidence="8 9" key="1">
    <citation type="submission" date="2023-01" db="EMBL/GenBank/DDBJ databases">
        <title>Analysis of 21 Apiospora genomes using comparative genomics revels a genus with tremendous synthesis potential of carbohydrate active enzymes and secondary metabolites.</title>
        <authorList>
            <person name="Sorensen T."/>
        </authorList>
    </citation>
    <scope>NUCLEOTIDE SEQUENCE [LARGE SCALE GENOMIC DNA]</scope>
    <source>
        <strain evidence="8 9">CBS 83171</strain>
    </source>
</reference>
<dbReference type="EMBL" id="JAQQWM010000007">
    <property type="protein sequence ID" value="KAK8057562.1"/>
    <property type="molecule type" value="Genomic_DNA"/>
</dbReference>
<feature type="repeat" description="WD" evidence="4">
    <location>
        <begin position="138"/>
        <end position="180"/>
    </location>
</feature>
<dbReference type="PANTHER" id="PTHR10856:SF0">
    <property type="entry name" value="CORONIN"/>
    <property type="match status" value="1"/>
</dbReference>
<dbReference type="InterPro" id="IPR001680">
    <property type="entry name" value="WD40_rpt"/>
</dbReference>
<dbReference type="InterPro" id="IPR015048">
    <property type="entry name" value="DUF1899"/>
</dbReference>
<evidence type="ECO:0000256" key="1">
    <source>
        <dbReference type="ARBA" id="ARBA00009482"/>
    </source>
</evidence>
<evidence type="ECO:0000313" key="9">
    <source>
        <dbReference type="Proteomes" id="UP001446871"/>
    </source>
</evidence>
<dbReference type="Pfam" id="PF16300">
    <property type="entry name" value="WD40_4"/>
    <property type="match status" value="1"/>
</dbReference>
<dbReference type="Gene3D" id="2.130.10.10">
    <property type="entry name" value="YVTN repeat-like/Quinoprotein amine dehydrogenase"/>
    <property type="match status" value="1"/>
</dbReference>
<dbReference type="SMART" id="SM01166">
    <property type="entry name" value="DUF1899"/>
    <property type="match status" value="1"/>
</dbReference>
<keyword evidence="3 5" id="KW-0677">Repeat</keyword>
<accession>A0ABR1UFS4</accession>
<comment type="similarity">
    <text evidence="1 5">Belongs to the WD repeat coronin family.</text>
</comment>
<dbReference type="InterPro" id="IPR015943">
    <property type="entry name" value="WD40/YVTN_repeat-like_dom_sf"/>
</dbReference>
<dbReference type="InterPro" id="IPR015505">
    <property type="entry name" value="Coronin"/>
</dbReference>
<dbReference type="Pfam" id="PF08953">
    <property type="entry name" value="DUF1899"/>
    <property type="match status" value="1"/>
</dbReference>
<keyword evidence="9" id="KW-1185">Reference proteome</keyword>
<feature type="repeat" description="WD" evidence="4">
    <location>
        <begin position="180"/>
        <end position="221"/>
    </location>
</feature>
<dbReference type="PROSITE" id="PS50294">
    <property type="entry name" value="WD_REPEATS_REGION"/>
    <property type="match status" value="3"/>
</dbReference>
<evidence type="ECO:0000256" key="3">
    <source>
        <dbReference type="ARBA" id="ARBA00022737"/>
    </source>
</evidence>
<dbReference type="Proteomes" id="UP001446871">
    <property type="component" value="Unassembled WGS sequence"/>
</dbReference>
<dbReference type="InterPro" id="IPR036322">
    <property type="entry name" value="WD40_repeat_dom_sf"/>
</dbReference>
<feature type="compositionally biased region" description="Pro residues" evidence="6">
    <location>
        <begin position="437"/>
        <end position="449"/>
    </location>
</feature>
<name>A0ABR1UFS4_9PEZI</name>
<dbReference type="SUPFAM" id="SSF50978">
    <property type="entry name" value="WD40 repeat-like"/>
    <property type="match status" value="1"/>
</dbReference>
<gene>
    <name evidence="8" type="ORF">PG996_011499</name>
</gene>
<dbReference type="PROSITE" id="PS00678">
    <property type="entry name" value="WD_REPEATS_1"/>
    <property type="match status" value="2"/>
</dbReference>
<evidence type="ECO:0000313" key="8">
    <source>
        <dbReference type="EMBL" id="KAK8057562.1"/>
    </source>
</evidence>
<feature type="domain" description="DUF1899" evidence="7">
    <location>
        <begin position="4"/>
        <end position="73"/>
    </location>
</feature>
<protein>
    <recommendedName>
        <fullName evidence="5">Coronin</fullName>
    </recommendedName>
</protein>
<proteinExistence type="inferred from homology"/>